<dbReference type="RefSeq" id="WP_239671778.1">
    <property type="nucleotide sequence ID" value="NZ_CP049742.1"/>
</dbReference>
<organism evidence="1 2">
    <name type="scientific">Mangrovibacillus cuniculi</name>
    <dbReference type="NCBI Taxonomy" id="2593652"/>
    <lineage>
        <taxon>Bacteria</taxon>
        <taxon>Bacillati</taxon>
        <taxon>Bacillota</taxon>
        <taxon>Bacilli</taxon>
        <taxon>Bacillales</taxon>
        <taxon>Bacillaceae</taxon>
        <taxon>Mangrovibacillus</taxon>
    </lineage>
</organism>
<evidence type="ECO:0000313" key="1">
    <source>
        <dbReference type="EMBL" id="QPC47111.1"/>
    </source>
</evidence>
<dbReference type="Proteomes" id="UP000593626">
    <property type="component" value="Chromosome"/>
</dbReference>
<dbReference type="AlphaFoldDB" id="A0A7S8CC41"/>
<dbReference type="KEGG" id="mcui:G8O30_09095"/>
<evidence type="ECO:0000313" key="2">
    <source>
        <dbReference type="Proteomes" id="UP000593626"/>
    </source>
</evidence>
<accession>A0A7S8CC41</accession>
<keyword evidence="2" id="KW-1185">Reference proteome</keyword>
<proteinExistence type="predicted"/>
<gene>
    <name evidence="1" type="ORF">G8O30_09095</name>
</gene>
<reference evidence="1 2" key="1">
    <citation type="submission" date="2019-07" db="EMBL/GenBank/DDBJ databases">
        <title>Genome sequence of 2 isolates from Red Sea Mangroves.</title>
        <authorList>
            <person name="Sefrji F."/>
            <person name="Michoud G."/>
            <person name="Merlino G."/>
            <person name="Daffonchio D."/>
        </authorList>
    </citation>
    <scope>NUCLEOTIDE SEQUENCE [LARGE SCALE GENOMIC DNA]</scope>
    <source>
        <strain evidence="1 2">R1DC41</strain>
    </source>
</reference>
<sequence length="117" mass="13435">MVKDFTKELLLEIQHYTDEVRESVEVAKEEETNEAVKLLRGAPSPKLTGDYQRGWGRKKVGKSIIVHNRTNYQLTHLLEYGHQNTDGTRTAPVPHIRPVEEKVIQSFVEKVERAIKG</sequence>
<protein>
    <submittedName>
        <fullName evidence="1">HK97 gp10 family phage protein</fullName>
    </submittedName>
</protein>
<name>A0A7S8CC41_9BACI</name>
<dbReference type="EMBL" id="CP049742">
    <property type="protein sequence ID" value="QPC47111.1"/>
    <property type="molecule type" value="Genomic_DNA"/>
</dbReference>